<evidence type="ECO:0000256" key="3">
    <source>
        <dbReference type="ARBA" id="ARBA00023015"/>
    </source>
</evidence>
<dbReference type="Gene3D" id="1.10.10.10">
    <property type="entry name" value="Winged helix-like DNA-binding domain superfamily/Winged helix DNA-binding domain"/>
    <property type="match status" value="1"/>
</dbReference>
<gene>
    <name evidence="8" type="ORF">B7C62_18845</name>
</gene>
<keyword evidence="2" id="KW-0902">Two-component regulatory system</keyword>
<feature type="domain" description="OmpR/PhoB-type" evidence="7">
    <location>
        <begin position="1"/>
        <end position="98"/>
    </location>
</feature>
<proteinExistence type="inferred from homology"/>
<dbReference type="Pfam" id="PF03704">
    <property type="entry name" value="BTAD"/>
    <property type="match status" value="1"/>
</dbReference>
<evidence type="ECO:0000313" key="9">
    <source>
        <dbReference type="Proteomes" id="UP000192251"/>
    </source>
</evidence>
<dbReference type="EMBL" id="CP020563">
    <property type="protein sequence ID" value="ARF74071.1"/>
    <property type="molecule type" value="Genomic_DNA"/>
</dbReference>
<dbReference type="InterPro" id="IPR016032">
    <property type="entry name" value="Sig_transdc_resp-reg_C-effctor"/>
</dbReference>
<comment type="similarity">
    <text evidence="1">Belongs to the AfsR/DnrI/RedD regulatory family.</text>
</comment>
<feature type="DNA-binding region" description="OmpR/PhoB-type" evidence="6">
    <location>
        <begin position="1"/>
        <end position="98"/>
    </location>
</feature>
<dbReference type="SMART" id="SM01043">
    <property type="entry name" value="BTAD"/>
    <property type="match status" value="1"/>
</dbReference>
<keyword evidence="4 6" id="KW-0238">DNA-binding</keyword>
<dbReference type="InterPro" id="IPR051677">
    <property type="entry name" value="AfsR-DnrI-RedD_regulator"/>
</dbReference>
<dbReference type="InterPro" id="IPR011990">
    <property type="entry name" value="TPR-like_helical_dom_sf"/>
</dbReference>
<dbReference type="SUPFAM" id="SSF46894">
    <property type="entry name" value="C-terminal effector domain of the bipartite response regulators"/>
    <property type="match status" value="1"/>
</dbReference>
<sequence length="270" mass="29853">MATGVTVGLLGPVTLRSDGRRVLIQGQRQVRLLATLALQPGQVVSKSAIIEDSWGPDSPKTVTGQIQNSVWMIRSALKEAGVDRDILASHHNGYQLDVLPHRIDLFVFRTMIREVRELMKRGTYDEAALHLDTALELWKGPALSDVVAPVLRNRAAVLDGERAAAQEIQAQLGVLLGRYDEAISQLEDLIEREPLREDLRVSLMHAYYGVGRQADALDVYHRAKEVLIEQIGIRPGRQLREAMHAVLHQNLVVAGSREKEGAFGGRSAGR</sequence>
<dbReference type="GO" id="GO:0000160">
    <property type="term" value="P:phosphorelay signal transduction system"/>
    <property type="evidence" value="ECO:0007669"/>
    <property type="project" value="UniProtKB-KW"/>
</dbReference>
<dbReference type="CDD" id="cd15831">
    <property type="entry name" value="BTAD"/>
    <property type="match status" value="1"/>
</dbReference>
<reference evidence="8 9" key="1">
    <citation type="submission" date="2017-04" db="EMBL/GenBank/DDBJ databases">
        <title>The complete genome sequence of Streptomyces albolongus YIM 101047, the producer of novel bafilomycins and novel odoriferous sesquiterpenoids.</title>
        <authorList>
            <person name="Yin M."/>
            <person name="Jiang Y."/>
        </authorList>
    </citation>
    <scope>NUCLEOTIDE SEQUENCE [LARGE SCALE GENOMIC DNA]</scope>
    <source>
        <strain evidence="8 9">YIM 101047</strain>
    </source>
</reference>
<name>A0ABC8BUI4_9ACTN</name>
<keyword evidence="5" id="KW-0804">Transcription</keyword>
<dbReference type="InterPro" id="IPR005158">
    <property type="entry name" value="BTAD"/>
</dbReference>
<evidence type="ECO:0000256" key="6">
    <source>
        <dbReference type="PROSITE-ProRule" id="PRU01091"/>
    </source>
</evidence>
<dbReference type="PANTHER" id="PTHR35807:SF1">
    <property type="entry name" value="TRANSCRIPTIONAL REGULATOR REDD"/>
    <property type="match status" value="1"/>
</dbReference>
<dbReference type="KEGG" id="kab:B7C62_18845"/>
<dbReference type="PROSITE" id="PS51755">
    <property type="entry name" value="OMPR_PHOB"/>
    <property type="match status" value="1"/>
</dbReference>
<dbReference type="PANTHER" id="PTHR35807">
    <property type="entry name" value="TRANSCRIPTIONAL REGULATOR REDD-RELATED"/>
    <property type="match status" value="1"/>
</dbReference>
<evidence type="ECO:0000256" key="4">
    <source>
        <dbReference type="ARBA" id="ARBA00023125"/>
    </source>
</evidence>
<evidence type="ECO:0000313" key="8">
    <source>
        <dbReference type="EMBL" id="ARF74071.1"/>
    </source>
</evidence>
<accession>A0ABC8BUI4</accession>
<evidence type="ECO:0000256" key="2">
    <source>
        <dbReference type="ARBA" id="ARBA00023012"/>
    </source>
</evidence>
<evidence type="ECO:0000256" key="5">
    <source>
        <dbReference type="ARBA" id="ARBA00023163"/>
    </source>
</evidence>
<dbReference type="InterPro" id="IPR001867">
    <property type="entry name" value="OmpR/PhoB-type_DNA-bd"/>
</dbReference>
<protein>
    <submittedName>
        <fullName evidence="8">Positive regulator</fullName>
    </submittedName>
</protein>
<dbReference type="Gene3D" id="1.25.40.10">
    <property type="entry name" value="Tetratricopeptide repeat domain"/>
    <property type="match status" value="1"/>
</dbReference>
<dbReference type="GO" id="GO:0003677">
    <property type="term" value="F:DNA binding"/>
    <property type="evidence" value="ECO:0007669"/>
    <property type="project" value="UniProtKB-UniRule"/>
</dbReference>
<keyword evidence="3" id="KW-0805">Transcription regulation</keyword>
<dbReference type="Pfam" id="PF00486">
    <property type="entry name" value="Trans_reg_C"/>
    <property type="match status" value="1"/>
</dbReference>
<organism evidence="8 9">
    <name type="scientific">Kitasatospora albolonga</name>
    <dbReference type="NCBI Taxonomy" id="68173"/>
    <lineage>
        <taxon>Bacteria</taxon>
        <taxon>Bacillati</taxon>
        <taxon>Actinomycetota</taxon>
        <taxon>Actinomycetes</taxon>
        <taxon>Kitasatosporales</taxon>
        <taxon>Streptomycetaceae</taxon>
        <taxon>Kitasatospora</taxon>
    </lineage>
</organism>
<keyword evidence="9" id="KW-1185">Reference proteome</keyword>
<dbReference type="AlphaFoldDB" id="A0ABC8BUI4"/>
<evidence type="ECO:0000259" key="7">
    <source>
        <dbReference type="PROSITE" id="PS51755"/>
    </source>
</evidence>
<dbReference type="InterPro" id="IPR036388">
    <property type="entry name" value="WH-like_DNA-bd_sf"/>
</dbReference>
<dbReference type="SUPFAM" id="SSF48452">
    <property type="entry name" value="TPR-like"/>
    <property type="match status" value="1"/>
</dbReference>
<dbReference type="SMART" id="SM00862">
    <property type="entry name" value="Trans_reg_C"/>
    <property type="match status" value="1"/>
</dbReference>
<evidence type="ECO:0000256" key="1">
    <source>
        <dbReference type="ARBA" id="ARBA00005820"/>
    </source>
</evidence>
<dbReference type="Proteomes" id="UP000192251">
    <property type="component" value="Chromosome"/>
</dbReference>